<dbReference type="Pfam" id="PF00392">
    <property type="entry name" value="GntR"/>
    <property type="match status" value="1"/>
</dbReference>
<comment type="caution">
    <text evidence="7">The sequence shown here is derived from an EMBL/GenBank/DDBJ whole genome shotgun (WGS) entry which is preliminary data.</text>
</comment>
<feature type="domain" description="HTH gntR-type" evidence="6">
    <location>
        <begin position="26"/>
        <end position="94"/>
    </location>
</feature>
<evidence type="ECO:0000259" key="6">
    <source>
        <dbReference type="PROSITE" id="PS50949"/>
    </source>
</evidence>
<dbReference type="PANTHER" id="PTHR46577:SF1">
    <property type="entry name" value="HTH-TYPE TRANSCRIPTIONAL REGULATORY PROTEIN GABR"/>
    <property type="match status" value="1"/>
</dbReference>
<dbReference type="InterPro" id="IPR036390">
    <property type="entry name" value="WH_DNA-bd_sf"/>
</dbReference>
<evidence type="ECO:0000313" key="7">
    <source>
        <dbReference type="EMBL" id="NYG56936.1"/>
    </source>
</evidence>
<evidence type="ECO:0000256" key="2">
    <source>
        <dbReference type="ARBA" id="ARBA00023015"/>
    </source>
</evidence>
<keyword evidence="8" id="KW-1185">Reference proteome</keyword>
<gene>
    <name evidence="7" type="ORF">BJ989_003240</name>
</gene>
<accession>A0A7Y9UNX8</accession>
<dbReference type="AlphaFoldDB" id="A0A7Y9UNX8"/>
<keyword evidence="4" id="KW-0804">Transcription</keyword>
<feature type="region of interest" description="Disordered" evidence="5">
    <location>
        <begin position="1"/>
        <end position="26"/>
    </location>
</feature>
<protein>
    <submittedName>
        <fullName evidence="7">DNA-binding transcriptional regulator YhcF (GntR family)</fullName>
    </submittedName>
</protein>
<evidence type="ECO:0000256" key="5">
    <source>
        <dbReference type="SAM" id="MobiDB-lite"/>
    </source>
</evidence>
<evidence type="ECO:0000256" key="4">
    <source>
        <dbReference type="ARBA" id="ARBA00023163"/>
    </source>
</evidence>
<feature type="compositionally biased region" description="Low complexity" evidence="5">
    <location>
        <begin position="14"/>
        <end position="26"/>
    </location>
</feature>
<reference evidence="7 8" key="1">
    <citation type="submission" date="2020-07" db="EMBL/GenBank/DDBJ databases">
        <title>Sequencing the genomes of 1000 actinobacteria strains.</title>
        <authorList>
            <person name="Klenk H.-P."/>
        </authorList>
    </citation>
    <scope>NUCLEOTIDE SEQUENCE [LARGE SCALE GENOMIC DNA]</scope>
    <source>
        <strain evidence="7 8">DSM 24552</strain>
    </source>
</reference>
<dbReference type="Proteomes" id="UP000544110">
    <property type="component" value="Unassembled WGS sequence"/>
</dbReference>
<proteinExistence type="predicted"/>
<dbReference type="InterPro" id="IPR000524">
    <property type="entry name" value="Tscrpt_reg_HTH_GntR"/>
</dbReference>
<keyword evidence="1" id="KW-0663">Pyridoxal phosphate</keyword>
<evidence type="ECO:0000256" key="3">
    <source>
        <dbReference type="ARBA" id="ARBA00023125"/>
    </source>
</evidence>
<dbReference type="InterPro" id="IPR036388">
    <property type="entry name" value="WH-like_DNA-bd_sf"/>
</dbReference>
<organism evidence="7 8">
    <name type="scientific">Nocardioides perillae</name>
    <dbReference type="NCBI Taxonomy" id="1119534"/>
    <lineage>
        <taxon>Bacteria</taxon>
        <taxon>Bacillati</taxon>
        <taxon>Actinomycetota</taxon>
        <taxon>Actinomycetes</taxon>
        <taxon>Propionibacteriales</taxon>
        <taxon>Nocardioidaceae</taxon>
        <taxon>Nocardioides</taxon>
    </lineage>
</organism>
<keyword evidence="3 7" id="KW-0238">DNA-binding</keyword>
<dbReference type="GO" id="GO:0003700">
    <property type="term" value="F:DNA-binding transcription factor activity"/>
    <property type="evidence" value="ECO:0007669"/>
    <property type="project" value="InterPro"/>
</dbReference>
<dbReference type="Gene3D" id="1.10.10.10">
    <property type="entry name" value="Winged helix-like DNA-binding domain superfamily/Winged helix DNA-binding domain"/>
    <property type="match status" value="1"/>
</dbReference>
<dbReference type="SUPFAM" id="SSF46785">
    <property type="entry name" value="Winged helix' DNA-binding domain"/>
    <property type="match status" value="1"/>
</dbReference>
<dbReference type="PANTHER" id="PTHR46577">
    <property type="entry name" value="HTH-TYPE TRANSCRIPTIONAL REGULATORY PROTEIN GABR"/>
    <property type="match status" value="1"/>
</dbReference>
<dbReference type="EMBL" id="JACCAC010000001">
    <property type="protein sequence ID" value="NYG56936.1"/>
    <property type="molecule type" value="Genomic_DNA"/>
</dbReference>
<dbReference type="PROSITE" id="PS50949">
    <property type="entry name" value="HTH_GNTR"/>
    <property type="match status" value="1"/>
</dbReference>
<name>A0A7Y9UNX8_9ACTN</name>
<dbReference type="CDD" id="cd07377">
    <property type="entry name" value="WHTH_GntR"/>
    <property type="match status" value="1"/>
</dbReference>
<dbReference type="RefSeq" id="WP_343049451.1">
    <property type="nucleotide sequence ID" value="NZ_JACCAC010000001.1"/>
</dbReference>
<sequence>MTPLAGPDDPPALPAGLAPLDPAGAEPPFEQLRVQVARAAASGALPAGTRLPPVRALAAALGVAPGTVARAYRELEADGVVVTEGRRGTSVAGSATAGTPEATRAAAEYAAAARRLGLGLAEAQRLLERAWPR</sequence>
<dbReference type="InterPro" id="IPR051446">
    <property type="entry name" value="HTH_trans_reg/aminotransferase"/>
</dbReference>
<dbReference type="GO" id="GO:0003677">
    <property type="term" value="F:DNA binding"/>
    <property type="evidence" value="ECO:0007669"/>
    <property type="project" value="UniProtKB-KW"/>
</dbReference>
<evidence type="ECO:0000256" key="1">
    <source>
        <dbReference type="ARBA" id="ARBA00022898"/>
    </source>
</evidence>
<dbReference type="SMART" id="SM00345">
    <property type="entry name" value="HTH_GNTR"/>
    <property type="match status" value="1"/>
</dbReference>
<keyword evidence="2" id="KW-0805">Transcription regulation</keyword>
<evidence type="ECO:0000313" key="8">
    <source>
        <dbReference type="Proteomes" id="UP000544110"/>
    </source>
</evidence>